<dbReference type="InterPro" id="IPR036812">
    <property type="entry name" value="NAD(P)_OxRdtase_dom_sf"/>
</dbReference>
<comment type="caution">
    <text evidence="4">The sequence shown here is derived from an EMBL/GenBank/DDBJ whole genome shotgun (WGS) entry which is preliminary data.</text>
</comment>
<keyword evidence="5" id="KW-1185">Reference proteome</keyword>
<proteinExistence type="inferred from homology"/>
<dbReference type="Gene3D" id="3.20.20.100">
    <property type="entry name" value="NADP-dependent oxidoreductase domain"/>
    <property type="match status" value="2"/>
</dbReference>
<dbReference type="PANTHER" id="PTHR43364:SF2">
    <property type="entry name" value="ARYL-ALCOHOL DEHYDROGENASE AAD10-RELATED"/>
    <property type="match status" value="1"/>
</dbReference>
<dbReference type="AlphaFoldDB" id="A0A9Q0AN61"/>
<name>A0A9Q0AN61_9PEZI</name>
<dbReference type="InterPro" id="IPR050523">
    <property type="entry name" value="AKR_Detox_Biosynth"/>
</dbReference>
<dbReference type="EMBL" id="JAFIMR010000025">
    <property type="protein sequence ID" value="KAI1863511.1"/>
    <property type="molecule type" value="Genomic_DNA"/>
</dbReference>
<sequence length="165" mass="18499">MDYKTHALGFGKAANDTGNHRRSLYMTVRDSLGKLQMDYIDILHVHVWDYTTSNKELMVPLQYLDVELRMSEARAKVAAEHGIESVTAIALVCVMKKALNVFPVVGGRKLEHIHDNIQAFSIRLIDGQIQYLESVQAFDMGFPTMFTGPDPNVMASHGSHGIPER</sequence>
<dbReference type="InterPro" id="IPR023210">
    <property type="entry name" value="NADP_OxRdtase_dom"/>
</dbReference>
<dbReference type="GO" id="GO:0016491">
    <property type="term" value="F:oxidoreductase activity"/>
    <property type="evidence" value="ECO:0007669"/>
    <property type="project" value="UniProtKB-KW"/>
</dbReference>
<protein>
    <recommendedName>
        <fullName evidence="3">NADP-dependent oxidoreductase domain-containing protein</fullName>
    </recommendedName>
</protein>
<organism evidence="4 5">
    <name type="scientific">Neoarthrinium moseri</name>
    <dbReference type="NCBI Taxonomy" id="1658444"/>
    <lineage>
        <taxon>Eukaryota</taxon>
        <taxon>Fungi</taxon>
        <taxon>Dikarya</taxon>
        <taxon>Ascomycota</taxon>
        <taxon>Pezizomycotina</taxon>
        <taxon>Sordariomycetes</taxon>
        <taxon>Xylariomycetidae</taxon>
        <taxon>Amphisphaeriales</taxon>
        <taxon>Apiosporaceae</taxon>
        <taxon>Neoarthrinium</taxon>
    </lineage>
</organism>
<feature type="domain" description="NADP-dependent oxidoreductase" evidence="3">
    <location>
        <begin position="68"/>
        <end position="135"/>
    </location>
</feature>
<comment type="similarity">
    <text evidence="2">Belongs to the aldo/keto reductase family. Aldo/keto reductase 2 subfamily.</text>
</comment>
<evidence type="ECO:0000256" key="2">
    <source>
        <dbReference type="ARBA" id="ARBA00038157"/>
    </source>
</evidence>
<dbReference type="PANTHER" id="PTHR43364">
    <property type="entry name" value="NADH-SPECIFIC METHYLGLYOXAL REDUCTASE-RELATED"/>
    <property type="match status" value="1"/>
</dbReference>
<reference evidence="4" key="1">
    <citation type="submission" date="2021-03" db="EMBL/GenBank/DDBJ databases">
        <title>Revisited historic fungal species revealed as producer of novel bioactive compounds through whole genome sequencing and comparative genomics.</title>
        <authorList>
            <person name="Vignolle G.A."/>
            <person name="Hochenegger N."/>
            <person name="Mach R.L."/>
            <person name="Mach-Aigner A.R."/>
            <person name="Javad Rahimi M."/>
            <person name="Salim K.A."/>
            <person name="Chan C.M."/>
            <person name="Lim L.B.L."/>
            <person name="Cai F."/>
            <person name="Druzhinina I.S."/>
            <person name="U'Ren J.M."/>
            <person name="Derntl C."/>
        </authorList>
    </citation>
    <scope>NUCLEOTIDE SEQUENCE</scope>
    <source>
        <strain evidence="4">TUCIM 5799</strain>
    </source>
</reference>
<accession>A0A9Q0AN61</accession>
<evidence type="ECO:0000256" key="1">
    <source>
        <dbReference type="ARBA" id="ARBA00023002"/>
    </source>
</evidence>
<evidence type="ECO:0000313" key="5">
    <source>
        <dbReference type="Proteomes" id="UP000829685"/>
    </source>
</evidence>
<dbReference type="SUPFAM" id="SSF51430">
    <property type="entry name" value="NAD(P)-linked oxidoreductase"/>
    <property type="match status" value="1"/>
</dbReference>
<evidence type="ECO:0000259" key="3">
    <source>
        <dbReference type="Pfam" id="PF00248"/>
    </source>
</evidence>
<evidence type="ECO:0000313" key="4">
    <source>
        <dbReference type="EMBL" id="KAI1863511.1"/>
    </source>
</evidence>
<keyword evidence="1" id="KW-0560">Oxidoreductase</keyword>
<dbReference type="Proteomes" id="UP000829685">
    <property type="component" value="Unassembled WGS sequence"/>
</dbReference>
<dbReference type="Pfam" id="PF00248">
    <property type="entry name" value="Aldo_ket_red"/>
    <property type="match status" value="1"/>
</dbReference>
<gene>
    <name evidence="4" type="ORF">JX265_008728</name>
</gene>